<protein>
    <submittedName>
        <fullName evidence="1">Uncharacterized protein</fullName>
    </submittedName>
</protein>
<accession>A0A8J5K0L5</accession>
<evidence type="ECO:0000313" key="2">
    <source>
        <dbReference type="Proteomes" id="UP000747542"/>
    </source>
</evidence>
<evidence type="ECO:0000313" key="1">
    <source>
        <dbReference type="EMBL" id="KAG7165303.1"/>
    </source>
</evidence>
<organism evidence="1 2">
    <name type="scientific">Homarus americanus</name>
    <name type="common">American lobster</name>
    <dbReference type="NCBI Taxonomy" id="6706"/>
    <lineage>
        <taxon>Eukaryota</taxon>
        <taxon>Metazoa</taxon>
        <taxon>Ecdysozoa</taxon>
        <taxon>Arthropoda</taxon>
        <taxon>Crustacea</taxon>
        <taxon>Multicrustacea</taxon>
        <taxon>Malacostraca</taxon>
        <taxon>Eumalacostraca</taxon>
        <taxon>Eucarida</taxon>
        <taxon>Decapoda</taxon>
        <taxon>Pleocyemata</taxon>
        <taxon>Astacidea</taxon>
        <taxon>Nephropoidea</taxon>
        <taxon>Nephropidae</taxon>
        <taxon>Homarus</taxon>
    </lineage>
</organism>
<dbReference type="EMBL" id="JAHLQT010024345">
    <property type="protein sequence ID" value="KAG7165303.1"/>
    <property type="molecule type" value="Genomic_DNA"/>
</dbReference>
<sequence>MGPIIILCYSLQSDNQFIGYPDTLRFMMGDGIPTLPNTALFSSTILCPDAAVTRSTLYYTSVLCLYPVAMTSVNTHAPFFVTIRTQIDAFDNWNTLVNDYSGFDFDWTANNCS</sequence>
<keyword evidence="2" id="KW-1185">Reference proteome</keyword>
<dbReference type="AlphaFoldDB" id="A0A8J5K0L5"/>
<gene>
    <name evidence="1" type="ORF">Hamer_G007096</name>
</gene>
<name>A0A8J5K0L5_HOMAM</name>
<proteinExistence type="predicted"/>
<comment type="caution">
    <text evidence="1">The sequence shown here is derived from an EMBL/GenBank/DDBJ whole genome shotgun (WGS) entry which is preliminary data.</text>
</comment>
<reference evidence="1" key="1">
    <citation type="journal article" date="2021" name="Sci. Adv.">
        <title>The American lobster genome reveals insights on longevity, neural, and immune adaptations.</title>
        <authorList>
            <person name="Polinski J.M."/>
            <person name="Zimin A.V."/>
            <person name="Clark K.F."/>
            <person name="Kohn A.B."/>
            <person name="Sadowski N."/>
            <person name="Timp W."/>
            <person name="Ptitsyn A."/>
            <person name="Khanna P."/>
            <person name="Romanova D.Y."/>
            <person name="Williams P."/>
            <person name="Greenwood S.J."/>
            <person name="Moroz L.L."/>
            <person name="Walt D.R."/>
            <person name="Bodnar A.G."/>
        </authorList>
    </citation>
    <scope>NUCLEOTIDE SEQUENCE</scope>
    <source>
        <strain evidence="1">GMGI-L3</strain>
    </source>
</reference>
<dbReference type="Proteomes" id="UP000747542">
    <property type="component" value="Unassembled WGS sequence"/>
</dbReference>